<comment type="caution">
    <text evidence="6">The sequence shown here is derived from an EMBL/GenBank/DDBJ whole genome shotgun (WGS) entry which is preliminary data.</text>
</comment>
<name>A0A3A8EV58_9GAMM</name>
<dbReference type="RefSeq" id="WP_120400973.1">
    <property type="nucleotide sequence ID" value="NZ_RAXV01000001.1"/>
</dbReference>
<dbReference type="Gene3D" id="2.60.120.10">
    <property type="entry name" value="Jelly Rolls"/>
    <property type="match status" value="1"/>
</dbReference>
<keyword evidence="1" id="KW-0805">Transcription regulation</keyword>
<dbReference type="InterPro" id="IPR018060">
    <property type="entry name" value="HTH_AraC"/>
</dbReference>
<gene>
    <name evidence="6" type="primary">hpaA</name>
    <name evidence="6" type="ORF">D7V32_00520</name>
</gene>
<dbReference type="PROSITE" id="PS01124">
    <property type="entry name" value="HTH_ARAC_FAMILY_2"/>
    <property type="match status" value="1"/>
</dbReference>
<keyword evidence="7" id="KW-1185">Reference proteome</keyword>
<evidence type="ECO:0000313" key="7">
    <source>
        <dbReference type="Proteomes" id="UP000282388"/>
    </source>
</evidence>
<accession>A0A3A8EV58</accession>
<dbReference type="GO" id="GO:0003700">
    <property type="term" value="F:DNA-binding transcription factor activity"/>
    <property type="evidence" value="ECO:0007669"/>
    <property type="project" value="InterPro"/>
</dbReference>
<dbReference type="AlphaFoldDB" id="A0A3A8EV58"/>
<dbReference type="SUPFAM" id="SSF46689">
    <property type="entry name" value="Homeodomain-like"/>
    <property type="match status" value="1"/>
</dbReference>
<dbReference type="Pfam" id="PF12833">
    <property type="entry name" value="HTH_18"/>
    <property type="match status" value="1"/>
</dbReference>
<dbReference type="PANTHER" id="PTHR43280:SF19">
    <property type="entry name" value="4-HYDROXYPHENYLACETATE CATABOLISM PROTEIN"/>
    <property type="match status" value="1"/>
</dbReference>
<dbReference type="InterPro" id="IPR003313">
    <property type="entry name" value="AraC-bd"/>
</dbReference>
<protein>
    <submittedName>
        <fullName evidence="6">4-hydroxyphenylacetate catabolism regulatory protein HpaA</fullName>
    </submittedName>
</protein>
<keyword evidence="3" id="KW-0010">Activator</keyword>
<dbReference type="InterPro" id="IPR014710">
    <property type="entry name" value="RmlC-like_jellyroll"/>
</dbReference>
<dbReference type="InterPro" id="IPR011983">
    <property type="entry name" value="HpaA_TReg"/>
</dbReference>
<organism evidence="6 7">
    <name type="scientific">Acinetobacter tianfuensis</name>
    <dbReference type="NCBI Taxonomy" id="2419603"/>
    <lineage>
        <taxon>Bacteria</taxon>
        <taxon>Pseudomonadati</taxon>
        <taxon>Pseudomonadota</taxon>
        <taxon>Gammaproteobacteria</taxon>
        <taxon>Moraxellales</taxon>
        <taxon>Moraxellaceae</taxon>
        <taxon>Acinetobacter</taxon>
    </lineage>
</organism>
<evidence type="ECO:0000256" key="3">
    <source>
        <dbReference type="ARBA" id="ARBA00023159"/>
    </source>
</evidence>
<dbReference type="GO" id="GO:0043565">
    <property type="term" value="F:sequence-specific DNA binding"/>
    <property type="evidence" value="ECO:0007669"/>
    <property type="project" value="InterPro"/>
</dbReference>
<dbReference type="EMBL" id="RAXV01000001">
    <property type="protein sequence ID" value="RKG34590.1"/>
    <property type="molecule type" value="Genomic_DNA"/>
</dbReference>
<dbReference type="InterPro" id="IPR011051">
    <property type="entry name" value="RmlC_Cupin_sf"/>
</dbReference>
<dbReference type="PRINTS" id="PR00032">
    <property type="entry name" value="HTHARAC"/>
</dbReference>
<evidence type="ECO:0000256" key="4">
    <source>
        <dbReference type="ARBA" id="ARBA00023163"/>
    </source>
</evidence>
<dbReference type="OrthoDB" id="9814125at2"/>
<evidence type="ECO:0000256" key="2">
    <source>
        <dbReference type="ARBA" id="ARBA00023125"/>
    </source>
</evidence>
<feature type="domain" description="HTH araC/xylS-type" evidence="5">
    <location>
        <begin position="193"/>
        <end position="291"/>
    </location>
</feature>
<dbReference type="Proteomes" id="UP000282388">
    <property type="component" value="Unassembled WGS sequence"/>
</dbReference>
<evidence type="ECO:0000256" key="1">
    <source>
        <dbReference type="ARBA" id="ARBA00023015"/>
    </source>
</evidence>
<dbReference type="Gene3D" id="1.10.10.60">
    <property type="entry name" value="Homeodomain-like"/>
    <property type="match status" value="1"/>
</dbReference>
<keyword evidence="4" id="KW-0804">Transcription</keyword>
<sequence length="302" mass="35133">MNQMQIPNIKLGEVYDQRYMNSEIHYDSQGKLADFFGVNMPAHRHDGFFQIHYFTKGSIRIFLDDVKYVCNAPVCFLTPPSVAHSFITDPMCEGHVLTVQQNLVWPLLQVDLKVQNIVPLCISIDSLKKENADDLIQLERYFIDLQKEFQTNKANRQPALRNLVSLIFIQMIRLGDVTAPRINSCSGDLATFRAFNELIENHFLEHWPLSEYAKQLNVTETRLNDICRRVADISSKKLIFDRQMQEAKRQLIFSDATINTVCYQLGFKDPAYFSRFFTRHAGLRPSDYRNQHLNTARTLNYD</sequence>
<dbReference type="InterPro" id="IPR020449">
    <property type="entry name" value="Tscrpt_reg_AraC-type_HTH"/>
</dbReference>
<dbReference type="SMART" id="SM00342">
    <property type="entry name" value="HTH_ARAC"/>
    <property type="match status" value="1"/>
</dbReference>
<reference evidence="6 7" key="1">
    <citation type="submission" date="2018-09" db="EMBL/GenBank/DDBJ databases">
        <title>The draft genome of Acinetobacter spp. strains.</title>
        <authorList>
            <person name="Qin J."/>
            <person name="Feng Y."/>
            <person name="Zong Z."/>
        </authorList>
    </citation>
    <scope>NUCLEOTIDE SEQUENCE [LARGE SCALE GENOMIC DNA]</scope>
    <source>
        <strain evidence="6 7">WCHAc060012</strain>
    </source>
</reference>
<dbReference type="InterPro" id="IPR009057">
    <property type="entry name" value="Homeodomain-like_sf"/>
</dbReference>
<evidence type="ECO:0000313" key="6">
    <source>
        <dbReference type="EMBL" id="RKG34590.1"/>
    </source>
</evidence>
<dbReference type="PANTHER" id="PTHR43280">
    <property type="entry name" value="ARAC-FAMILY TRANSCRIPTIONAL REGULATOR"/>
    <property type="match status" value="1"/>
</dbReference>
<dbReference type="NCBIfam" id="TIGR02297">
    <property type="entry name" value="HpaA"/>
    <property type="match status" value="1"/>
</dbReference>
<proteinExistence type="predicted"/>
<evidence type="ECO:0000259" key="5">
    <source>
        <dbReference type="PROSITE" id="PS01124"/>
    </source>
</evidence>
<dbReference type="SUPFAM" id="SSF51182">
    <property type="entry name" value="RmlC-like cupins"/>
    <property type="match status" value="1"/>
</dbReference>
<keyword evidence="2" id="KW-0238">DNA-binding</keyword>
<dbReference type="Pfam" id="PF02311">
    <property type="entry name" value="AraC_binding"/>
    <property type="match status" value="1"/>
</dbReference>